<evidence type="ECO:0000313" key="1">
    <source>
        <dbReference type="EMBL" id="KAK4828824.1"/>
    </source>
</evidence>
<keyword evidence="2" id="KW-1185">Reference proteome</keyword>
<reference evidence="1 2" key="1">
    <citation type="journal article" date="2023" name="J. Hered.">
        <title>Chromosome-level genome of the wood stork (Mycteria americana) provides insight into avian chromosome evolution.</title>
        <authorList>
            <person name="Flamio R. Jr."/>
            <person name="Ramstad K.M."/>
        </authorList>
    </citation>
    <scope>NUCLEOTIDE SEQUENCE [LARGE SCALE GENOMIC DNA]</scope>
    <source>
        <strain evidence="1">JAX WOST 10</strain>
    </source>
</reference>
<name>A0AAN7NNQ0_MYCAM</name>
<dbReference type="EMBL" id="JAUNZN010000001">
    <property type="protein sequence ID" value="KAK4828824.1"/>
    <property type="molecule type" value="Genomic_DNA"/>
</dbReference>
<dbReference type="AlphaFoldDB" id="A0AAN7NNQ0"/>
<dbReference type="GO" id="GO:0031012">
    <property type="term" value="C:extracellular matrix"/>
    <property type="evidence" value="ECO:0007669"/>
    <property type="project" value="TreeGrafter"/>
</dbReference>
<dbReference type="PANTHER" id="PTHR33395">
    <property type="entry name" value="TRANSCRIPTASE, PUTATIVE-RELATED-RELATED"/>
    <property type="match status" value="1"/>
</dbReference>
<organism evidence="1 2">
    <name type="scientific">Mycteria americana</name>
    <name type="common">Wood stork</name>
    <dbReference type="NCBI Taxonomy" id="33587"/>
    <lineage>
        <taxon>Eukaryota</taxon>
        <taxon>Metazoa</taxon>
        <taxon>Chordata</taxon>
        <taxon>Craniata</taxon>
        <taxon>Vertebrata</taxon>
        <taxon>Euteleostomi</taxon>
        <taxon>Archelosauria</taxon>
        <taxon>Archosauria</taxon>
        <taxon>Dinosauria</taxon>
        <taxon>Saurischia</taxon>
        <taxon>Theropoda</taxon>
        <taxon>Coelurosauria</taxon>
        <taxon>Aves</taxon>
        <taxon>Neognathae</taxon>
        <taxon>Neoaves</taxon>
        <taxon>Aequornithes</taxon>
        <taxon>Ciconiiformes</taxon>
        <taxon>Ciconiidae</taxon>
        <taxon>Mycteria</taxon>
    </lineage>
</organism>
<dbReference type="PANTHER" id="PTHR33395:SF22">
    <property type="entry name" value="REVERSE TRANSCRIPTASE DOMAIN-CONTAINING PROTEIN"/>
    <property type="match status" value="1"/>
</dbReference>
<sequence>MLWAEPFSQFSTHLCLLIQPMCQQLLYEDLTQDSVKGLPEVQVHNIHCSSLIYQGVWPHLEYRVQFWAPHYKRDIEVLERVQRRATKLVKGLEQKSYEERLRELGLFSLDKRKLRGDLIALFNYLKGGCREVGVSLFSQVTSDRTRGNGLKLCQGRFRLDIRKFFFTERVIKHWNRLPREVVESPSVEVFKGRLDEVLRDMVSMVQRCLNECLLVPNTSELISDVKIGGSLGCSDHALVEFAVLRDMGQAKSKVRTLNFRKANFQLFKELVNRTPSETVLRDKGAEQICQIFKDAFYRVQDLSILKCKKSGKEGKRRACMSRDLLVKLKGKNEMHRQWKQGQVTWEEYRDTACLCRDGVRKAKVWLELNLARDAKNNKKGFYRYVSQKRKVKESVPSLMSKTGKLLTTDEEKAEVLSNFFASVFSGNLSSHTSRVDGPQDRDWGSTTQWIRNCLDSPIQRVVVNG</sequence>
<gene>
    <name evidence="1" type="ORF">QYF61_000881</name>
</gene>
<dbReference type="Proteomes" id="UP001333110">
    <property type="component" value="Unassembled WGS sequence"/>
</dbReference>
<proteinExistence type="predicted"/>
<comment type="caution">
    <text evidence="1">The sequence shown here is derived from an EMBL/GenBank/DDBJ whole genome shotgun (WGS) entry which is preliminary data.</text>
</comment>
<protein>
    <submittedName>
        <fullName evidence="1">Uncharacterized protein</fullName>
    </submittedName>
</protein>
<dbReference type="GO" id="GO:0007508">
    <property type="term" value="P:larval heart development"/>
    <property type="evidence" value="ECO:0007669"/>
    <property type="project" value="TreeGrafter"/>
</dbReference>
<accession>A0AAN7NNQ0</accession>
<dbReference type="GO" id="GO:0061343">
    <property type="term" value="P:cell adhesion involved in heart morphogenesis"/>
    <property type="evidence" value="ECO:0007669"/>
    <property type="project" value="TreeGrafter"/>
</dbReference>
<evidence type="ECO:0000313" key="2">
    <source>
        <dbReference type="Proteomes" id="UP001333110"/>
    </source>
</evidence>